<reference evidence="2 5" key="1">
    <citation type="submission" date="2019-04" db="EMBL/GenBank/DDBJ databases">
        <title>Complete genome sequence of Agrobacterium larrymoorei CFBP5473.</title>
        <authorList>
            <person name="Haryono M."/>
            <person name="Chou L."/>
            <person name="Lin Y.-C."/>
            <person name="Lai E.-M."/>
            <person name="Kuo C.-H."/>
        </authorList>
    </citation>
    <scope>NUCLEOTIDE SEQUENCE [LARGE SCALE GENOMIC DNA]</scope>
    <source>
        <strain evidence="2 5">CFBP5473</strain>
    </source>
</reference>
<dbReference type="Proteomes" id="UP000826513">
    <property type="component" value="Chromosome 1"/>
</dbReference>
<keyword evidence="2" id="KW-0418">Kinase</keyword>
<keyword evidence="6" id="KW-1185">Reference proteome</keyword>
<dbReference type="Pfam" id="PF07475">
    <property type="entry name" value="Hpr_kinase_C"/>
    <property type="match status" value="1"/>
</dbReference>
<dbReference type="AlphaFoldDB" id="A0A4D7DQK3"/>
<dbReference type="InterPro" id="IPR027417">
    <property type="entry name" value="P-loop_NTPase"/>
</dbReference>
<name>A0A4D7DQK3_9HYPH</name>
<dbReference type="GO" id="GO:0006109">
    <property type="term" value="P:regulation of carbohydrate metabolic process"/>
    <property type="evidence" value="ECO:0007669"/>
    <property type="project" value="InterPro"/>
</dbReference>
<feature type="domain" description="HPr kinase/phosphorylase C-terminal" evidence="1">
    <location>
        <begin position="3"/>
        <end position="89"/>
    </location>
</feature>
<protein>
    <submittedName>
        <fullName evidence="2">HPr kinase/phosphorylase</fullName>
    </submittedName>
</protein>
<evidence type="ECO:0000313" key="3">
    <source>
        <dbReference type="EMBL" id="QYA07948.1"/>
    </source>
</evidence>
<evidence type="ECO:0000259" key="1">
    <source>
        <dbReference type="Pfam" id="PF07475"/>
    </source>
</evidence>
<dbReference type="KEGG" id="alf:CFBP5473_01075"/>
<evidence type="ECO:0000313" key="6">
    <source>
        <dbReference type="Proteomes" id="UP000826513"/>
    </source>
</evidence>
<dbReference type="GO" id="GO:0005524">
    <property type="term" value="F:ATP binding"/>
    <property type="evidence" value="ECO:0007669"/>
    <property type="project" value="InterPro"/>
</dbReference>
<dbReference type="Proteomes" id="UP000298545">
    <property type="component" value="Chromosome circular"/>
</dbReference>
<proteinExistence type="predicted"/>
<dbReference type="GO" id="GO:0000155">
    <property type="term" value="F:phosphorelay sensor kinase activity"/>
    <property type="evidence" value="ECO:0007669"/>
    <property type="project" value="InterPro"/>
</dbReference>
<evidence type="ECO:0000313" key="5">
    <source>
        <dbReference type="Proteomes" id="UP000298545"/>
    </source>
</evidence>
<dbReference type="EMBL" id="CP124733">
    <property type="protein sequence ID" value="WHA41263.1"/>
    <property type="molecule type" value="Genomic_DNA"/>
</dbReference>
<dbReference type="STRING" id="1367849.GCA_000518585_00571"/>
<reference evidence="3 6" key="2">
    <citation type="submission" date="2021-03" db="EMBL/GenBank/DDBJ databases">
        <title>Rapid diversification of plasmids in a genus of pathogenic and nitrogen fixing bacteria.</title>
        <authorList>
            <person name="Weisberg A.J."/>
            <person name="Miller M."/>
            <person name="Ream W."/>
            <person name="Grunwald N.J."/>
            <person name="Chang J.H."/>
        </authorList>
    </citation>
    <scope>NUCLEOTIDE SEQUENCE [LARGE SCALE GENOMIC DNA]</scope>
    <source>
        <strain evidence="3 6">AF3.44</strain>
    </source>
</reference>
<dbReference type="RefSeq" id="WP_027673457.1">
    <property type="nucleotide sequence ID" value="NZ_CP039691.1"/>
</dbReference>
<dbReference type="SUPFAM" id="SSF53795">
    <property type="entry name" value="PEP carboxykinase-like"/>
    <property type="match status" value="1"/>
</dbReference>
<evidence type="ECO:0000313" key="4">
    <source>
        <dbReference type="EMBL" id="WHA41263.1"/>
    </source>
</evidence>
<accession>A0A4D7DQK3</accession>
<dbReference type="CDD" id="cd01918">
    <property type="entry name" value="HprK_C"/>
    <property type="match status" value="1"/>
</dbReference>
<dbReference type="EMBL" id="CP039691">
    <property type="protein sequence ID" value="QCI96629.1"/>
    <property type="molecule type" value="Genomic_DNA"/>
</dbReference>
<organism evidence="2 5">
    <name type="scientific">Agrobacterium larrymoorei</name>
    <dbReference type="NCBI Taxonomy" id="160699"/>
    <lineage>
        <taxon>Bacteria</taxon>
        <taxon>Pseudomonadati</taxon>
        <taxon>Pseudomonadota</taxon>
        <taxon>Alphaproteobacteria</taxon>
        <taxon>Hyphomicrobiales</taxon>
        <taxon>Rhizobiaceae</taxon>
        <taxon>Rhizobium/Agrobacterium group</taxon>
        <taxon>Agrobacterium</taxon>
    </lineage>
</organism>
<dbReference type="InterPro" id="IPR011104">
    <property type="entry name" value="Hpr_kin/Pase_C"/>
</dbReference>
<reference evidence="4" key="3">
    <citation type="submission" date="2023-05" db="EMBL/GenBank/DDBJ databases">
        <title>Complete genome sequence of Agrobacterium larrymoorei CFBP5477.</title>
        <authorList>
            <person name="Yen H.-C."/>
            <person name="Chou L."/>
            <person name="Lin Y.-C."/>
            <person name="Lai E.-M."/>
            <person name="Kuo C.-H."/>
        </authorList>
    </citation>
    <scope>NUCLEOTIDE SEQUENCE</scope>
    <source>
        <strain evidence="4">CFBP5477</strain>
    </source>
</reference>
<sequence>MSADRTNVHGTAIVIGDTGLLFVGPSGSGKSELAFSFLTEAERCGLRAALISDDQVFISLQNGAVLAERPEVIAGLMELRGSGIVSVNSVPSAALHYAITPVPHPQSPRLPPEEEWLELPFDTRLPLIRIPLASITPYGKFAALAQNLFKAKGM</sequence>
<dbReference type="OrthoDB" id="8326226at2"/>
<keyword evidence="2" id="KW-0808">Transferase</keyword>
<dbReference type="EMBL" id="CP072167">
    <property type="protein sequence ID" value="QYA07948.1"/>
    <property type="molecule type" value="Genomic_DNA"/>
</dbReference>
<evidence type="ECO:0000313" key="2">
    <source>
        <dbReference type="EMBL" id="QCI96629.1"/>
    </source>
</evidence>
<dbReference type="Gene3D" id="3.40.50.300">
    <property type="entry name" value="P-loop containing nucleotide triphosphate hydrolases"/>
    <property type="match status" value="1"/>
</dbReference>
<dbReference type="Proteomes" id="UP000298664">
    <property type="component" value="Chromosome Circular"/>
</dbReference>
<gene>
    <name evidence="2" type="ORF">CFBP5473_01075</name>
    <name evidence="4" type="ORF">CFBP5477_001080</name>
    <name evidence="3" type="ORF">J5285_04315</name>
</gene>